<dbReference type="Gene3D" id="1.10.3720.10">
    <property type="entry name" value="MetI-like"/>
    <property type="match status" value="1"/>
</dbReference>
<evidence type="ECO:0000256" key="6">
    <source>
        <dbReference type="ARBA" id="ARBA00023136"/>
    </source>
</evidence>
<dbReference type="InterPro" id="IPR035906">
    <property type="entry name" value="MetI-like_sf"/>
</dbReference>
<evidence type="ECO:0000313" key="10">
    <source>
        <dbReference type="Proteomes" id="UP000198510"/>
    </source>
</evidence>
<dbReference type="Pfam" id="PF00528">
    <property type="entry name" value="BPD_transp_1"/>
    <property type="match status" value="1"/>
</dbReference>
<keyword evidence="3" id="KW-1003">Cell membrane</keyword>
<evidence type="ECO:0000256" key="5">
    <source>
        <dbReference type="ARBA" id="ARBA00022989"/>
    </source>
</evidence>
<feature type="transmembrane region" description="Helical" evidence="7">
    <location>
        <begin position="292"/>
        <end position="312"/>
    </location>
</feature>
<dbReference type="CDD" id="cd06261">
    <property type="entry name" value="TM_PBP2"/>
    <property type="match status" value="1"/>
</dbReference>
<keyword evidence="5 7" id="KW-1133">Transmembrane helix</keyword>
<comment type="similarity">
    <text evidence="7">Belongs to the binding-protein-dependent transport system permease family.</text>
</comment>
<keyword evidence="6 7" id="KW-0472">Membrane</keyword>
<evidence type="ECO:0000256" key="1">
    <source>
        <dbReference type="ARBA" id="ARBA00004651"/>
    </source>
</evidence>
<keyword evidence="4 7" id="KW-0812">Transmembrane</keyword>
<dbReference type="AlphaFoldDB" id="A0A1G9Q1T2"/>
<evidence type="ECO:0000259" key="8">
    <source>
        <dbReference type="PROSITE" id="PS50928"/>
    </source>
</evidence>
<dbReference type="STRING" id="1075417.SAMN05421823_11012"/>
<dbReference type="SUPFAM" id="SSF161098">
    <property type="entry name" value="MetI-like"/>
    <property type="match status" value="1"/>
</dbReference>
<protein>
    <submittedName>
        <fullName evidence="9">Peptide/nickel transport system permease protein</fullName>
    </submittedName>
</protein>
<accession>A0A1G9Q1T2</accession>
<proteinExistence type="inferred from homology"/>
<dbReference type="PANTHER" id="PTHR43163:SF6">
    <property type="entry name" value="DIPEPTIDE TRANSPORT SYSTEM PERMEASE PROTEIN DPPB-RELATED"/>
    <property type="match status" value="1"/>
</dbReference>
<dbReference type="OrthoDB" id="24153at2"/>
<dbReference type="PROSITE" id="PS50928">
    <property type="entry name" value="ABC_TM1"/>
    <property type="match status" value="1"/>
</dbReference>
<feature type="transmembrane region" description="Helical" evidence="7">
    <location>
        <begin position="396"/>
        <end position="420"/>
    </location>
</feature>
<sequence length="433" mass="48655">MMMRYLLRRLFTFIPLLLLILLVSFYLGLRTPGGAAEQRLFELRQVINTNTLSPLATEAIRPLFYVSFGVWAEPDTLYRLIDPVERRAAERLLYRYGNWTEIQRYRALVHQVDDPEVRLALRQAWDPATIHALVQHSSGRTLVPLAAAWQAVTQRATPWKTYVPVLHWHGLDNAYHAWLSDLLQGNWGTSLQSRASVGSLIGRALAWTMGMALAVLLISLALAIPLGVYLATHPHHPLRYLLDVALHVLYAVPNYWAATLLIWLLSAQWGWFPAFGTGLEADDSWGRQFLSLMHHLVLPLFCWALPGVTYLANQVKASMQEALTQDYVKAASARGLPPTWVVWRHALRTAWLPIITLVGQMLPGLIGGSVAIEYIFALPGMGRLATTAFSYRDYPLIYGLTLLIGMATVLGVLGADLLYYRADPRLRQPSSLS</sequence>
<comment type="subcellular location">
    <subcellularLocation>
        <location evidence="1 7">Cell membrane</location>
        <topology evidence="1 7">Multi-pass membrane protein</topology>
    </subcellularLocation>
</comment>
<evidence type="ECO:0000256" key="7">
    <source>
        <dbReference type="RuleBase" id="RU363032"/>
    </source>
</evidence>
<dbReference type="EMBL" id="FNFO01000010">
    <property type="protein sequence ID" value="SDM05012.1"/>
    <property type="molecule type" value="Genomic_DNA"/>
</dbReference>
<evidence type="ECO:0000256" key="4">
    <source>
        <dbReference type="ARBA" id="ARBA00022692"/>
    </source>
</evidence>
<evidence type="ECO:0000256" key="2">
    <source>
        <dbReference type="ARBA" id="ARBA00022448"/>
    </source>
</evidence>
<dbReference type="InterPro" id="IPR000515">
    <property type="entry name" value="MetI-like"/>
</dbReference>
<organism evidence="9 10">
    <name type="scientific">Catalinimonas alkaloidigena</name>
    <dbReference type="NCBI Taxonomy" id="1075417"/>
    <lineage>
        <taxon>Bacteria</taxon>
        <taxon>Pseudomonadati</taxon>
        <taxon>Bacteroidota</taxon>
        <taxon>Cytophagia</taxon>
        <taxon>Cytophagales</taxon>
        <taxon>Catalimonadaceae</taxon>
        <taxon>Catalinimonas</taxon>
    </lineage>
</organism>
<evidence type="ECO:0000313" key="9">
    <source>
        <dbReference type="EMBL" id="SDM05012.1"/>
    </source>
</evidence>
<feature type="transmembrane region" description="Helical" evidence="7">
    <location>
        <begin position="204"/>
        <end position="232"/>
    </location>
</feature>
<feature type="transmembrane region" description="Helical" evidence="7">
    <location>
        <begin position="350"/>
        <end position="376"/>
    </location>
</feature>
<dbReference type="RefSeq" id="WP_089685957.1">
    <property type="nucleotide sequence ID" value="NZ_FNFO01000010.1"/>
</dbReference>
<keyword evidence="2 7" id="KW-0813">Transport</keyword>
<feature type="transmembrane region" description="Helical" evidence="7">
    <location>
        <begin position="244"/>
        <end position="272"/>
    </location>
</feature>
<dbReference type="Proteomes" id="UP000198510">
    <property type="component" value="Unassembled WGS sequence"/>
</dbReference>
<dbReference type="PANTHER" id="PTHR43163">
    <property type="entry name" value="DIPEPTIDE TRANSPORT SYSTEM PERMEASE PROTEIN DPPB-RELATED"/>
    <property type="match status" value="1"/>
</dbReference>
<name>A0A1G9Q1T2_9BACT</name>
<dbReference type="GO" id="GO:0005886">
    <property type="term" value="C:plasma membrane"/>
    <property type="evidence" value="ECO:0007669"/>
    <property type="project" value="UniProtKB-SubCell"/>
</dbReference>
<gene>
    <name evidence="9" type="ORF">SAMN05421823_11012</name>
</gene>
<feature type="domain" description="ABC transmembrane type-1" evidence="8">
    <location>
        <begin position="205"/>
        <end position="419"/>
    </location>
</feature>
<keyword evidence="10" id="KW-1185">Reference proteome</keyword>
<evidence type="ECO:0000256" key="3">
    <source>
        <dbReference type="ARBA" id="ARBA00022475"/>
    </source>
</evidence>
<dbReference type="GO" id="GO:0055085">
    <property type="term" value="P:transmembrane transport"/>
    <property type="evidence" value="ECO:0007669"/>
    <property type="project" value="InterPro"/>
</dbReference>
<reference evidence="9 10" key="1">
    <citation type="submission" date="2016-10" db="EMBL/GenBank/DDBJ databases">
        <authorList>
            <person name="de Groot N.N."/>
        </authorList>
    </citation>
    <scope>NUCLEOTIDE SEQUENCE [LARGE SCALE GENOMIC DNA]</scope>
    <source>
        <strain evidence="9 10">DSM 25186</strain>
    </source>
</reference>